<reference evidence="1 2" key="1">
    <citation type="submission" date="2019-04" db="EMBL/GenBank/DDBJ databases">
        <title>Vagococcus sp. nov., isolated from faeces of yaks (Bos grunniens).</title>
        <authorList>
            <person name="Ge Y."/>
        </authorList>
    </citation>
    <scope>NUCLEOTIDE SEQUENCE [LARGE SCALE GENOMIC DNA]</scope>
    <source>
        <strain evidence="1 2">MN-17</strain>
    </source>
</reference>
<evidence type="ECO:0000313" key="2">
    <source>
        <dbReference type="Proteomes" id="UP000298615"/>
    </source>
</evidence>
<evidence type="ECO:0000313" key="1">
    <source>
        <dbReference type="EMBL" id="QCI87186.1"/>
    </source>
</evidence>
<keyword evidence="2" id="KW-1185">Reference proteome</keyword>
<proteinExistence type="predicted"/>
<accession>A0A4D7D0D6</accession>
<dbReference type="EMBL" id="CP039712">
    <property type="protein sequence ID" value="QCI87186.1"/>
    <property type="molecule type" value="Genomic_DNA"/>
</dbReference>
<dbReference type="OrthoDB" id="2242627at2"/>
<protein>
    <submittedName>
        <fullName evidence="1">Uncharacterized protein</fullName>
    </submittedName>
</protein>
<dbReference type="RefSeq" id="WP_136954008.1">
    <property type="nucleotide sequence ID" value="NZ_CP039712.1"/>
</dbReference>
<name>A0A4D7D0D6_9ENTE</name>
<dbReference type="KEGG" id="vao:FA707_09700"/>
<organism evidence="1 2">
    <name type="scientific">Vagococcus zengguangii</name>
    <dbReference type="NCBI Taxonomy" id="2571750"/>
    <lineage>
        <taxon>Bacteria</taxon>
        <taxon>Bacillati</taxon>
        <taxon>Bacillota</taxon>
        <taxon>Bacilli</taxon>
        <taxon>Lactobacillales</taxon>
        <taxon>Enterococcaceae</taxon>
        <taxon>Vagococcus</taxon>
    </lineage>
</organism>
<dbReference type="Proteomes" id="UP000298615">
    <property type="component" value="Chromosome"/>
</dbReference>
<gene>
    <name evidence="1" type="ORF">FA707_09700</name>
</gene>
<sequence length="90" mass="10481">MSERESNEHVKPIAAEMLPNLRLRITFNNGEVRYLSKFSTVELFIQPLAYTWIGNEIEILEDGSIRLNDLHIPYHVIMEQSTSYLAEEKS</sequence>
<dbReference type="AlphaFoldDB" id="A0A4D7D0D6"/>